<organism evidence="6 7">
    <name type="scientific">Xylaria multiplex</name>
    <dbReference type="NCBI Taxonomy" id="323545"/>
    <lineage>
        <taxon>Eukaryota</taxon>
        <taxon>Fungi</taxon>
        <taxon>Dikarya</taxon>
        <taxon>Ascomycota</taxon>
        <taxon>Pezizomycotina</taxon>
        <taxon>Sordariomycetes</taxon>
        <taxon>Xylariomycetidae</taxon>
        <taxon>Xylariales</taxon>
        <taxon>Xylariaceae</taxon>
        <taxon>Xylaria</taxon>
    </lineage>
</organism>
<keyword evidence="2 3" id="KW-0040">ANK repeat</keyword>
<feature type="repeat" description="ANK" evidence="3">
    <location>
        <begin position="648"/>
        <end position="680"/>
    </location>
</feature>
<dbReference type="PANTHER" id="PTHR24171:SF8">
    <property type="entry name" value="BRCA1-ASSOCIATED RING DOMAIN PROTEIN 1"/>
    <property type="match status" value="1"/>
</dbReference>
<dbReference type="AlphaFoldDB" id="A0A7C8N0J2"/>
<dbReference type="InParanoid" id="A0A7C8N0J2"/>
<dbReference type="PANTHER" id="PTHR24171">
    <property type="entry name" value="ANKYRIN REPEAT DOMAIN-CONTAINING PROTEIN 39-RELATED"/>
    <property type="match status" value="1"/>
</dbReference>
<dbReference type="Gene3D" id="1.25.40.20">
    <property type="entry name" value="Ankyrin repeat-containing domain"/>
    <property type="match status" value="3"/>
</dbReference>
<dbReference type="Pfam" id="PF24883">
    <property type="entry name" value="NPHP3_N"/>
    <property type="match status" value="1"/>
</dbReference>
<dbReference type="SMART" id="SM00248">
    <property type="entry name" value="ANK"/>
    <property type="match status" value="5"/>
</dbReference>
<evidence type="ECO:0000256" key="4">
    <source>
        <dbReference type="SAM" id="MobiDB-lite"/>
    </source>
</evidence>
<dbReference type="Proteomes" id="UP000481858">
    <property type="component" value="Unassembled WGS sequence"/>
</dbReference>
<evidence type="ECO:0000313" key="7">
    <source>
        <dbReference type="Proteomes" id="UP000481858"/>
    </source>
</evidence>
<feature type="repeat" description="ANK" evidence="3">
    <location>
        <begin position="293"/>
        <end position="325"/>
    </location>
</feature>
<dbReference type="SUPFAM" id="SSF52540">
    <property type="entry name" value="P-loop containing nucleoside triphosphate hydrolases"/>
    <property type="match status" value="1"/>
</dbReference>
<feature type="repeat" description="ANK" evidence="3">
    <location>
        <begin position="600"/>
        <end position="632"/>
    </location>
</feature>
<dbReference type="Pfam" id="PF00023">
    <property type="entry name" value="Ank"/>
    <property type="match status" value="1"/>
</dbReference>
<gene>
    <name evidence="6" type="ORF">GQX73_g10010</name>
</gene>
<dbReference type="GO" id="GO:0085020">
    <property type="term" value="P:protein K6-linked ubiquitination"/>
    <property type="evidence" value="ECO:0007669"/>
    <property type="project" value="TreeGrafter"/>
</dbReference>
<dbReference type="Pfam" id="PF12796">
    <property type="entry name" value="Ank_2"/>
    <property type="match status" value="2"/>
</dbReference>
<dbReference type="InterPro" id="IPR027417">
    <property type="entry name" value="P-loop_NTPase"/>
</dbReference>
<feature type="region of interest" description="Disordered" evidence="4">
    <location>
        <begin position="459"/>
        <end position="490"/>
    </location>
</feature>
<keyword evidence="1" id="KW-0677">Repeat</keyword>
<evidence type="ECO:0000256" key="1">
    <source>
        <dbReference type="ARBA" id="ARBA00022737"/>
    </source>
</evidence>
<dbReference type="InterPro" id="IPR002110">
    <property type="entry name" value="Ankyrin_rpt"/>
</dbReference>
<dbReference type="GO" id="GO:0004842">
    <property type="term" value="F:ubiquitin-protein transferase activity"/>
    <property type="evidence" value="ECO:0007669"/>
    <property type="project" value="TreeGrafter"/>
</dbReference>
<evidence type="ECO:0000259" key="5">
    <source>
        <dbReference type="PROSITE" id="PS50837"/>
    </source>
</evidence>
<dbReference type="PROSITE" id="PS50297">
    <property type="entry name" value="ANK_REP_REGION"/>
    <property type="match status" value="4"/>
</dbReference>
<dbReference type="InterPro" id="IPR007111">
    <property type="entry name" value="NACHT_NTPase"/>
</dbReference>
<comment type="caution">
    <text evidence="6">The sequence shown here is derived from an EMBL/GenBank/DDBJ whole genome shotgun (WGS) entry which is preliminary data.</text>
</comment>
<accession>A0A7C8N0J2</accession>
<feature type="domain" description="NACHT" evidence="5">
    <location>
        <begin position="83"/>
        <end position="229"/>
    </location>
</feature>
<reference evidence="6 7" key="1">
    <citation type="submission" date="2019-12" db="EMBL/GenBank/DDBJ databases">
        <title>Draft genome sequence of the ascomycete Xylaria multiplex DSM 110363.</title>
        <authorList>
            <person name="Buettner E."/>
            <person name="Kellner H."/>
        </authorList>
    </citation>
    <scope>NUCLEOTIDE SEQUENCE [LARGE SCALE GENOMIC DNA]</scope>
    <source>
        <strain evidence="6 7">DSM 110363</strain>
    </source>
</reference>
<proteinExistence type="predicted"/>
<dbReference type="PROSITE" id="PS50837">
    <property type="entry name" value="NACHT"/>
    <property type="match status" value="1"/>
</dbReference>
<dbReference type="EMBL" id="WUBL01000196">
    <property type="protein sequence ID" value="KAF2963557.1"/>
    <property type="molecule type" value="Genomic_DNA"/>
</dbReference>
<dbReference type="InterPro" id="IPR056884">
    <property type="entry name" value="NPHP3-like_N"/>
</dbReference>
<evidence type="ECO:0000256" key="3">
    <source>
        <dbReference type="PROSITE-ProRule" id="PRU00023"/>
    </source>
</evidence>
<name>A0A7C8N0J2_9PEZI</name>
<dbReference type="PRINTS" id="PR01415">
    <property type="entry name" value="ANKYRIN"/>
</dbReference>
<evidence type="ECO:0000256" key="2">
    <source>
        <dbReference type="ARBA" id="ARBA00023043"/>
    </source>
</evidence>
<dbReference type="PROSITE" id="PS50088">
    <property type="entry name" value="ANK_REPEAT"/>
    <property type="match status" value="4"/>
</dbReference>
<dbReference type="SUPFAM" id="SSF48403">
    <property type="entry name" value="Ankyrin repeat"/>
    <property type="match status" value="2"/>
</dbReference>
<dbReference type="Gene3D" id="3.40.50.300">
    <property type="entry name" value="P-loop containing nucleotide triphosphate hydrolases"/>
    <property type="match status" value="1"/>
</dbReference>
<dbReference type="InterPro" id="IPR036770">
    <property type="entry name" value="Ankyrin_rpt-contain_sf"/>
</dbReference>
<dbReference type="OrthoDB" id="4778003at2759"/>
<protein>
    <recommendedName>
        <fullName evidence="5">NACHT domain-containing protein</fullName>
    </recommendedName>
</protein>
<feature type="repeat" description="ANK" evidence="3">
    <location>
        <begin position="326"/>
        <end position="358"/>
    </location>
</feature>
<keyword evidence="7" id="KW-1185">Reference proteome</keyword>
<sequence>MLGDPFQITAGGKSLINVGDTYHLGGKNRDELRNILLPNSQPKGSLELSWDHVQARQKRLVRGTGEWLHDSEAFTGWLSEPNSFLWLHGIAGCGKTILSSAIIDYCQNSEESPHTARYYFNARENDKRNVCRLLRSLLLQLCPAEGALPAKVNELCGKRFFQDFSDDQLFDALECLIQSQEQTYIVIDALDECDTSIRSDDAEKLASFLLQLTKIGAPNLHLLVTSRTNRLDSVIDKELKNIMNGVHRHEIDLQKGETKSKIDGDIGKFVKLELKCWDNHKENEADIDSRGFQERTALHTASSQGHYKAAQLLLERGADIDAKDRQGRTALHIAASRGYDRVTRLLLEKGADPGARDNAGCTALDLAIRKAVMNFNFQTTRTNFGYAGFKHDHDLINTAAQITKMAVQRGNVAFSAAARITDIGVLGGNVKFSAEAQIMKIHVFGGMLHSRQRPKLQTYTSGKAISPSPRQPRSRRCVSKGEISPSQQQPKLRRWISKEGNVNFSSVAEITEIGVSRGNVAFLEAARITQICVWEGKSIREPQLANLLLGELTDNEGWGVSRTNIKRIERIEMHGGYFAFLGCGEITVIEDRGGIASFDLETAPLHLAARREDLAIVRLLLEKGADPNVRAWPDNGFLRLGDKRLTGRGWTALHEAAFKGHETIVKLLLDNKADAHIEDASGQTALEIAASQGHTAVVRLFEEEKLEEELEGRAMVQKISESVYNTFGLSRSLGGWRT</sequence>
<evidence type="ECO:0000313" key="6">
    <source>
        <dbReference type="EMBL" id="KAF2963557.1"/>
    </source>
</evidence>